<evidence type="ECO:0000313" key="1">
    <source>
        <dbReference type="EMBL" id="MDV6271397.1"/>
    </source>
</evidence>
<dbReference type="PRINTS" id="PR00081">
    <property type="entry name" value="GDHRDH"/>
</dbReference>
<dbReference type="RefSeq" id="WP_317545828.1">
    <property type="nucleotide sequence ID" value="NZ_JAWLKB010000044.1"/>
</dbReference>
<reference evidence="1 2" key="1">
    <citation type="submission" date="2023-10" db="EMBL/GenBank/DDBJ databases">
        <title>Development of a sustainable strategy for remediation of hydrocarbon-contaminated territories based on the waste exchange concept.</title>
        <authorList>
            <person name="Krivoruchko A."/>
        </authorList>
    </citation>
    <scope>NUCLEOTIDE SEQUENCE [LARGE SCALE GENOMIC DNA]</scope>
    <source>
        <strain evidence="1 2">IEGM 1203</strain>
    </source>
</reference>
<sequence>MHSLNGKTVVVTGYASGIGASTASKLTELGALVIGVDRSDTGSAPRVARTIVGDLSTYDGVRAVAEAIEGPIDVLVNNAGVAATHPWRTVLSVNALAARDLTRLLLPKFGPQPVVVATGSQTGFQWQRNFARANAFLEIDDWSDALDSVSDLPDIDQLCYALSKEVAIVHAGNLAVEGKRVGLRSNSVSPGTVGTPLLQDFRATIGDELINRSADWAGRHAAPEEIADAIVFLASAESSWISGVDLPVDGGYGSFIFRTLVAPAMNAAS</sequence>
<dbReference type="SUPFAM" id="SSF51735">
    <property type="entry name" value="NAD(P)-binding Rossmann-fold domains"/>
    <property type="match status" value="1"/>
</dbReference>
<accession>A0ABU4C4I1</accession>
<dbReference type="Pfam" id="PF00106">
    <property type="entry name" value="adh_short"/>
    <property type="match status" value="1"/>
</dbReference>
<comment type="caution">
    <text evidence="1">The sequence shown here is derived from an EMBL/GenBank/DDBJ whole genome shotgun (WGS) entry which is preliminary data.</text>
</comment>
<dbReference type="PANTHER" id="PTHR43975">
    <property type="entry name" value="ZGC:101858"/>
    <property type="match status" value="1"/>
</dbReference>
<proteinExistence type="predicted"/>
<gene>
    <name evidence="1" type="ORF">R3Q16_32815</name>
</gene>
<dbReference type="InterPro" id="IPR036291">
    <property type="entry name" value="NAD(P)-bd_dom_sf"/>
</dbReference>
<dbReference type="EMBL" id="JAWLKB010000044">
    <property type="protein sequence ID" value="MDV6271397.1"/>
    <property type="molecule type" value="Genomic_DNA"/>
</dbReference>
<protein>
    <submittedName>
        <fullName evidence="1">SDR family oxidoreductase</fullName>
    </submittedName>
</protein>
<dbReference type="Gene3D" id="3.40.50.720">
    <property type="entry name" value="NAD(P)-binding Rossmann-like Domain"/>
    <property type="match status" value="1"/>
</dbReference>
<dbReference type="Pfam" id="PF13561">
    <property type="entry name" value="adh_short_C2"/>
    <property type="match status" value="1"/>
</dbReference>
<keyword evidence="2" id="KW-1185">Reference proteome</keyword>
<dbReference type="Proteomes" id="UP001185927">
    <property type="component" value="Unassembled WGS sequence"/>
</dbReference>
<organism evidence="1 2">
    <name type="scientific">Rhodococcus globerulus</name>
    <dbReference type="NCBI Taxonomy" id="33008"/>
    <lineage>
        <taxon>Bacteria</taxon>
        <taxon>Bacillati</taxon>
        <taxon>Actinomycetota</taxon>
        <taxon>Actinomycetes</taxon>
        <taxon>Mycobacteriales</taxon>
        <taxon>Nocardiaceae</taxon>
        <taxon>Rhodococcus</taxon>
    </lineage>
</organism>
<name>A0ABU4C4I1_RHOGO</name>
<dbReference type="PANTHER" id="PTHR43975:SF2">
    <property type="entry name" value="EG:BACR7A4.14 PROTEIN-RELATED"/>
    <property type="match status" value="1"/>
</dbReference>
<evidence type="ECO:0000313" key="2">
    <source>
        <dbReference type="Proteomes" id="UP001185927"/>
    </source>
</evidence>
<dbReference type="InterPro" id="IPR002347">
    <property type="entry name" value="SDR_fam"/>
</dbReference>